<evidence type="ECO:0000256" key="3">
    <source>
        <dbReference type="ARBA" id="ARBA00022989"/>
    </source>
</evidence>
<dbReference type="PANTHER" id="PTHR11132">
    <property type="entry name" value="SOLUTE CARRIER FAMILY 35"/>
    <property type="match status" value="1"/>
</dbReference>
<accession>A0A1D1XC87</accession>
<evidence type="ECO:0000256" key="2">
    <source>
        <dbReference type="ARBA" id="ARBA00022692"/>
    </source>
</evidence>
<feature type="transmembrane region" description="Helical" evidence="5">
    <location>
        <begin position="315"/>
        <end position="334"/>
    </location>
</feature>
<gene>
    <name evidence="7" type="primary">slc35c1_4</name>
    <name evidence="7" type="ORF">g.16892</name>
</gene>
<feature type="transmembrane region" description="Helical" evidence="5">
    <location>
        <begin position="260"/>
        <end position="280"/>
    </location>
</feature>
<dbReference type="InterPro" id="IPR004853">
    <property type="entry name" value="Sugar_P_trans_dom"/>
</dbReference>
<feature type="transmembrane region" description="Helical" evidence="5">
    <location>
        <begin position="191"/>
        <end position="209"/>
    </location>
</feature>
<dbReference type="GO" id="GO:0016020">
    <property type="term" value="C:membrane"/>
    <property type="evidence" value="ECO:0007669"/>
    <property type="project" value="UniProtKB-SubCell"/>
</dbReference>
<evidence type="ECO:0000256" key="5">
    <source>
        <dbReference type="SAM" id="Phobius"/>
    </source>
</evidence>
<feature type="transmembrane region" description="Helical" evidence="5">
    <location>
        <begin position="221"/>
        <end position="240"/>
    </location>
</feature>
<sequence length="342" mass="37992">MVSPDEKQDEKPFLPPPASASASAYAKAQKQHSALVILGVVAFYWAASLALVFLNKYILSTSEYKFPYPLFVTWFQLAIALLILLVWGGLGTRFKAFSLIPPHELDLTIARKVMPLSFIYVLMLAFNNLCLQYVEVTFYQVARSLTIVFNIIFTYTLLGAKTSVSALCACAIVFAGFVIGSYGELNFTWEGVIYGVASSAFVALYGIYVKKTLVVVGNNQWRLLHYNTTLSIAFLFPLVVLAGELQDMFANVYFFDEPLFWALMVLTGITGFVINIAIFLQIKYTTPLTNNISGTAKSCVQTALAAWYFANPISVLNGIGIILALFGSGMYSWVRYKEMVKK</sequence>
<feature type="transmembrane region" description="Helical" evidence="5">
    <location>
        <begin position="140"/>
        <end position="158"/>
    </location>
</feature>
<feature type="transmembrane region" description="Helical" evidence="5">
    <location>
        <begin position="34"/>
        <end position="54"/>
    </location>
</feature>
<dbReference type="AlphaFoldDB" id="A0A1D1XC87"/>
<keyword evidence="2 5" id="KW-0812">Transmembrane</keyword>
<evidence type="ECO:0000313" key="7">
    <source>
        <dbReference type="EMBL" id="JAT40062.1"/>
    </source>
</evidence>
<dbReference type="InterPro" id="IPR050186">
    <property type="entry name" value="TPT_transporter"/>
</dbReference>
<keyword evidence="3 5" id="KW-1133">Transmembrane helix</keyword>
<name>A0A1D1XC87_9ARAE</name>
<feature type="transmembrane region" description="Helical" evidence="5">
    <location>
        <begin position="74"/>
        <end position="92"/>
    </location>
</feature>
<protein>
    <submittedName>
        <fullName evidence="7">GDP-fucose transporter 1</fullName>
    </submittedName>
</protein>
<organism evidence="7">
    <name type="scientific">Anthurium amnicola</name>
    <dbReference type="NCBI Taxonomy" id="1678845"/>
    <lineage>
        <taxon>Eukaryota</taxon>
        <taxon>Viridiplantae</taxon>
        <taxon>Streptophyta</taxon>
        <taxon>Embryophyta</taxon>
        <taxon>Tracheophyta</taxon>
        <taxon>Spermatophyta</taxon>
        <taxon>Magnoliopsida</taxon>
        <taxon>Liliopsida</taxon>
        <taxon>Araceae</taxon>
        <taxon>Pothoideae</taxon>
        <taxon>Potheae</taxon>
        <taxon>Anthurium</taxon>
    </lineage>
</organism>
<evidence type="ECO:0000259" key="6">
    <source>
        <dbReference type="Pfam" id="PF03151"/>
    </source>
</evidence>
<comment type="subcellular location">
    <subcellularLocation>
        <location evidence="1">Membrane</location>
        <topology evidence="1">Multi-pass membrane protein</topology>
    </subcellularLocation>
</comment>
<dbReference type="Pfam" id="PF03151">
    <property type="entry name" value="TPT"/>
    <property type="match status" value="1"/>
</dbReference>
<proteinExistence type="predicted"/>
<evidence type="ECO:0000256" key="4">
    <source>
        <dbReference type="ARBA" id="ARBA00023136"/>
    </source>
</evidence>
<dbReference type="EMBL" id="GDJX01027874">
    <property type="protein sequence ID" value="JAT40062.1"/>
    <property type="molecule type" value="Transcribed_RNA"/>
</dbReference>
<feature type="domain" description="Sugar phosphate transporter" evidence="6">
    <location>
        <begin position="37"/>
        <end position="332"/>
    </location>
</feature>
<evidence type="ECO:0000256" key="1">
    <source>
        <dbReference type="ARBA" id="ARBA00004141"/>
    </source>
</evidence>
<keyword evidence="4 5" id="KW-0472">Membrane</keyword>
<feature type="transmembrane region" description="Helical" evidence="5">
    <location>
        <begin position="165"/>
        <end position="185"/>
    </location>
</feature>
<feature type="transmembrane region" description="Helical" evidence="5">
    <location>
        <begin position="113"/>
        <end position="134"/>
    </location>
</feature>
<reference evidence="7" key="1">
    <citation type="submission" date="2015-07" db="EMBL/GenBank/DDBJ databases">
        <title>Transcriptome Assembly of Anthurium amnicola.</title>
        <authorList>
            <person name="Suzuki J."/>
        </authorList>
    </citation>
    <scope>NUCLEOTIDE SEQUENCE</scope>
</reference>